<dbReference type="AlphaFoldDB" id="A0A1H1GNE1"/>
<protein>
    <submittedName>
        <fullName evidence="3">3-oxoacyl-[acyl-carrier protein] reductase</fullName>
    </submittedName>
</protein>
<accession>A0A1H1GNE1</accession>
<dbReference type="OrthoDB" id="9804774at2"/>
<dbReference type="EMBL" id="FNKH01000002">
    <property type="protein sequence ID" value="SDR14428.1"/>
    <property type="molecule type" value="Genomic_DNA"/>
</dbReference>
<dbReference type="Gene3D" id="3.40.50.720">
    <property type="entry name" value="NAD(P)-binding Rossmann-like Domain"/>
    <property type="match status" value="2"/>
</dbReference>
<dbReference type="SMART" id="SM00822">
    <property type="entry name" value="PKS_KR"/>
    <property type="match status" value="1"/>
</dbReference>
<evidence type="ECO:0000313" key="3">
    <source>
        <dbReference type="EMBL" id="SDR14428.1"/>
    </source>
</evidence>
<evidence type="ECO:0000259" key="2">
    <source>
        <dbReference type="SMART" id="SM00822"/>
    </source>
</evidence>
<dbReference type="SUPFAM" id="SSF51735">
    <property type="entry name" value="NAD(P)-binding Rossmann-fold domains"/>
    <property type="match status" value="1"/>
</dbReference>
<name>A0A1H1GNE1_9MICC</name>
<reference evidence="3 4" key="1">
    <citation type="submission" date="2016-10" db="EMBL/GenBank/DDBJ databases">
        <authorList>
            <person name="de Groot N.N."/>
        </authorList>
    </citation>
    <scope>NUCLEOTIDE SEQUENCE [LARGE SCALE GENOMIC DNA]</scope>
    <source>
        <strain evidence="3 4">DSM 20117</strain>
    </source>
</reference>
<organism evidence="3 4">
    <name type="scientific">Crystallibacter crystallopoietes</name>
    <dbReference type="NCBI Taxonomy" id="37928"/>
    <lineage>
        <taxon>Bacteria</taxon>
        <taxon>Bacillati</taxon>
        <taxon>Actinomycetota</taxon>
        <taxon>Actinomycetes</taxon>
        <taxon>Micrococcales</taxon>
        <taxon>Micrococcaceae</taxon>
        <taxon>Crystallibacter</taxon>
    </lineage>
</organism>
<comment type="similarity">
    <text evidence="1">Belongs to the short-chain dehydrogenases/reductases (SDR) family.</text>
</comment>
<proteinExistence type="inferred from homology"/>
<feature type="domain" description="Ketoreductase" evidence="2">
    <location>
        <begin position="207"/>
        <end position="383"/>
    </location>
</feature>
<evidence type="ECO:0000313" key="4">
    <source>
        <dbReference type="Proteomes" id="UP000181917"/>
    </source>
</evidence>
<dbReference type="Pfam" id="PF13561">
    <property type="entry name" value="adh_short_C2"/>
    <property type="match status" value="1"/>
</dbReference>
<dbReference type="KEGG" id="acry:AC20117_18465"/>
<gene>
    <name evidence="3" type="ORF">SAMN04489742_4182</name>
</gene>
<dbReference type="GO" id="GO:0016616">
    <property type="term" value="F:oxidoreductase activity, acting on the CH-OH group of donors, NAD or NADP as acceptor"/>
    <property type="evidence" value="ECO:0007669"/>
    <property type="project" value="TreeGrafter"/>
</dbReference>
<keyword evidence="4" id="KW-1185">Reference proteome</keyword>
<dbReference type="RefSeq" id="WP_074702414.1">
    <property type="nucleotide sequence ID" value="NZ_CP018863.1"/>
</dbReference>
<dbReference type="PRINTS" id="PR00080">
    <property type="entry name" value="SDRFAMILY"/>
</dbReference>
<dbReference type="Proteomes" id="UP000181917">
    <property type="component" value="Unassembled WGS sequence"/>
</dbReference>
<dbReference type="InterPro" id="IPR036291">
    <property type="entry name" value="NAD(P)-bd_dom_sf"/>
</dbReference>
<dbReference type="PRINTS" id="PR00081">
    <property type="entry name" value="GDHRDH"/>
</dbReference>
<dbReference type="InterPro" id="IPR057326">
    <property type="entry name" value="KR_dom"/>
</dbReference>
<dbReference type="PANTHER" id="PTHR42760:SF78">
    <property type="entry name" value="3-OXOACYL-[ACYL-CARRIER-PROTEIN] REDUCTASE [NADH]"/>
    <property type="match status" value="1"/>
</dbReference>
<dbReference type="STRING" id="37928.SAMN04489742_4182"/>
<dbReference type="NCBIfam" id="NF006110">
    <property type="entry name" value="PRK08261.1"/>
    <property type="match status" value="1"/>
</dbReference>
<dbReference type="PANTHER" id="PTHR42760">
    <property type="entry name" value="SHORT-CHAIN DEHYDROGENASES/REDUCTASES FAMILY MEMBER"/>
    <property type="match status" value="1"/>
</dbReference>
<dbReference type="InterPro" id="IPR002347">
    <property type="entry name" value="SDR_fam"/>
</dbReference>
<dbReference type="FunFam" id="3.40.50.720:FF:000338">
    <property type="entry name" value="3-oxoacyl-ACP reductase FabG"/>
    <property type="match status" value="1"/>
</dbReference>
<sequence length="447" mass="45976">MTDSYLTLVNSGLSKNIAKKLGLPRPAILRRYHPGQPLVPGPVLLIGSSAGTEALATELLAWGLDVRRHAGPKDKLGAIVAVLDEVSDPEDLAEPMLTVGASLRSLLPGGRVVTISRLASAAEAPARAAARQGIQGALRSLAHELRGGATGNGILLDDGVDAKAPSALAALRFFLSGRSAYVDGQFLLVGSPEGQLPADFDQPLAGQVAVVTGAARGIGAAIAKVLHRDGARVICVDVPAAGEQLAKVSNETGGTALQLDITGEAAGQKILEHAHSRYGRLDIVVHNAGITRDKLLANMDEAKWNSVINVNIASQLRINEVLLASELFPQAPRVVSLASTSGIAGNRGQTNYAASKAGVIGMVAASAGAFAERGGSINAVAPGFIETEMTARIPMATREIARRMLPSLQQGGLPLDVAETISFLVSDAAGGINGQTLRVCGQSLVGA</sequence>
<evidence type="ECO:0000256" key="1">
    <source>
        <dbReference type="ARBA" id="ARBA00006484"/>
    </source>
</evidence>